<sequence>RPPFQVLWAHNSHLGDARHTDAGWRRGQLNIGQLVRQEYGDQVVSVGFTTHTGRVTAADEWGEPAQHKKVRPSLPGSYEHLMHSAVGAGLRHKDQQQQQQHQEQEQHGGGAISGLPPVFALNLRNEELAARLQGPLLERAIGVIYRPDTELQSHYFDAVLPRQFDFLIHADVTSAVVPIEPGDEWAPEPALEVTHGDMPELWPTGV</sequence>
<dbReference type="PANTHER" id="PTHR31299:SF0">
    <property type="entry name" value="ESTERASE, PUTATIVE (AFU_ORTHOLOGUE AFUA_1G05850)-RELATED"/>
    <property type="match status" value="1"/>
</dbReference>
<evidence type="ECO:0000256" key="1">
    <source>
        <dbReference type="SAM" id="MobiDB-lite"/>
    </source>
</evidence>
<accession>A0A8J4FJS7</accession>
<reference evidence="2" key="1">
    <citation type="journal article" date="2021" name="Proc. Natl. Acad. Sci. U.S.A.">
        <title>Three genomes in the algal genus Volvox reveal the fate of a haploid sex-determining region after a transition to homothallism.</title>
        <authorList>
            <person name="Yamamoto K."/>
            <person name="Hamaji T."/>
            <person name="Kawai-Toyooka H."/>
            <person name="Matsuzaki R."/>
            <person name="Takahashi F."/>
            <person name="Nishimura Y."/>
            <person name="Kawachi M."/>
            <person name="Noguchi H."/>
            <person name="Minakuchi Y."/>
            <person name="Umen J.G."/>
            <person name="Toyoda A."/>
            <person name="Nozaki H."/>
        </authorList>
    </citation>
    <scope>NUCLEOTIDE SEQUENCE</scope>
    <source>
        <strain evidence="2">NIES-3786</strain>
    </source>
</reference>
<proteinExistence type="predicted"/>
<keyword evidence="3" id="KW-1185">Reference proteome</keyword>
<dbReference type="Gene3D" id="3.40.1660.10">
    <property type="entry name" value="EreA-like (biosynthetic domain)"/>
    <property type="match status" value="1"/>
</dbReference>
<evidence type="ECO:0008006" key="4">
    <source>
        <dbReference type="Google" id="ProtNLM"/>
    </source>
</evidence>
<dbReference type="InterPro" id="IPR007815">
    <property type="entry name" value="Emycin_Estase"/>
</dbReference>
<dbReference type="Proteomes" id="UP000747110">
    <property type="component" value="Unassembled WGS sequence"/>
</dbReference>
<comment type="caution">
    <text evidence="2">The sequence shown here is derived from an EMBL/GenBank/DDBJ whole genome shotgun (WGS) entry which is preliminary data.</text>
</comment>
<dbReference type="PANTHER" id="PTHR31299">
    <property type="entry name" value="ESTERASE, PUTATIVE (AFU_ORTHOLOGUE AFUA_1G05850)-RELATED"/>
    <property type="match status" value="1"/>
</dbReference>
<dbReference type="SUPFAM" id="SSF159501">
    <property type="entry name" value="EreA/ChaN-like"/>
    <property type="match status" value="1"/>
</dbReference>
<protein>
    <recommendedName>
        <fullName evidence="4">Erythromycin esterase</fullName>
    </recommendedName>
</protein>
<evidence type="ECO:0000313" key="3">
    <source>
        <dbReference type="Proteomes" id="UP000747110"/>
    </source>
</evidence>
<dbReference type="AlphaFoldDB" id="A0A8J4FJS7"/>
<name>A0A8J4FJS7_9CHLO</name>
<dbReference type="CDD" id="cd14728">
    <property type="entry name" value="Ere-like"/>
    <property type="match status" value="1"/>
</dbReference>
<evidence type="ECO:0000313" key="2">
    <source>
        <dbReference type="EMBL" id="GIL79243.1"/>
    </source>
</evidence>
<dbReference type="OrthoDB" id="413649at2759"/>
<dbReference type="Pfam" id="PF05139">
    <property type="entry name" value="Erythro_esteras"/>
    <property type="match status" value="1"/>
</dbReference>
<dbReference type="InterPro" id="IPR052036">
    <property type="entry name" value="Hydrolase/PRTase-associated"/>
</dbReference>
<gene>
    <name evidence="2" type="ORF">Vretifemale_8574</name>
</gene>
<dbReference type="GO" id="GO:0046677">
    <property type="term" value="P:response to antibiotic"/>
    <property type="evidence" value="ECO:0007669"/>
    <property type="project" value="InterPro"/>
</dbReference>
<dbReference type="EMBL" id="BNCP01000015">
    <property type="protein sequence ID" value="GIL79243.1"/>
    <property type="molecule type" value="Genomic_DNA"/>
</dbReference>
<organism evidence="2 3">
    <name type="scientific">Volvox reticuliferus</name>
    <dbReference type="NCBI Taxonomy" id="1737510"/>
    <lineage>
        <taxon>Eukaryota</taxon>
        <taxon>Viridiplantae</taxon>
        <taxon>Chlorophyta</taxon>
        <taxon>core chlorophytes</taxon>
        <taxon>Chlorophyceae</taxon>
        <taxon>CS clade</taxon>
        <taxon>Chlamydomonadales</taxon>
        <taxon>Volvocaceae</taxon>
        <taxon>Volvox</taxon>
    </lineage>
</organism>
<feature type="region of interest" description="Disordered" evidence="1">
    <location>
        <begin position="88"/>
        <end position="112"/>
    </location>
</feature>
<feature type="non-terminal residue" evidence="2">
    <location>
        <position position="1"/>
    </location>
</feature>